<dbReference type="SUPFAM" id="SSF53448">
    <property type="entry name" value="Nucleotide-diphospho-sugar transferases"/>
    <property type="match status" value="1"/>
</dbReference>
<dbReference type="PANTHER" id="PTHR43685:SF2">
    <property type="entry name" value="GLYCOSYLTRANSFERASE 2-LIKE DOMAIN-CONTAINING PROTEIN"/>
    <property type="match status" value="1"/>
</dbReference>
<gene>
    <name evidence="2" type="ORF">ACFOHJ_00875</name>
</gene>
<dbReference type="EC" id="2.4.-.-" evidence="2"/>
<dbReference type="EMBL" id="JBHRTK010000001">
    <property type="protein sequence ID" value="MFC3204761.1"/>
    <property type="molecule type" value="Genomic_DNA"/>
</dbReference>
<feature type="domain" description="Glycosyltransferase 2-like" evidence="1">
    <location>
        <begin position="90"/>
        <end position="199"/>
    </location>
</feature>
<dbReference type="InterPro" id="IPR029044">
    <property type="entry name" value="Nucleotide-diphossugar_trans"/>
</dbReference>
<evidence type="ECO:0000259" key="1">
    <source>
        <dbReference type="Pfam" id="PF00535"/>
    </source>
</evidence>
<name>A0ABV7K710_9HYPH</name>
<reference evidence="3" key="1">
    <citation type="journal article" date="2019" name="Int. J. Syst. Evol. Microbiol.">
        <title>The Global Catalogue of Microorganisms (GCM) 10K type strain sequencing project: providing services to taxonomists for standard genome sequencing and annotation.</title>
        <authorList>
            <consortium name="The Broad Institute Genomics Platform"/>
            <consortium name="The Broad Institute Genome Sequencing Center for Infectious Disease"/>
            <person name="Wu L."/>
            <person name="Ma J."/>
        </authorList>
    </citation>
    <scope>NUCLEOTIDE SEQUENCE [LARGE SCALE GENOMIC DNA]</scope>
    <source>
        <strain evidence="3">KCTC 52165</strain>
    </source>
</reference>
<keyword evidence="3" id="KW-1185">Reference proteome</keyword>
<dbReference type="Pfam" id="PF00535">
    <property type="entry name" value="Glycos_transf_2"/>
    <property type="match status" value="1"/>
</dbReference>
<proteinExistence type="predicted"/>
<keyword evidence="2" id="KW-0328">Glycosyltransferase</keyword>
<protein>
    <submittedName>
        <fullName evidence="2">Glycosyltransferase</fullName>
        <ecNumber evidence="2">2.4.-.-</ecNumber>
    </submittedName>
</protein>
<dbReference type="Proteomes" id="UP001595583">
    <property type="component" value="Unassembled WGS sequence"/>
</dbReference>
<dbReference type="InterPro" id="IPR050834">
    <property type="entry name" value="Glycosyltransf_2"/>
</dbReference>
<evidence type="ECO:0000313" key="2">
    <source>
        <dbReference type="EMBL" id="MFC3204761.1"/>
    </source>
</evidence>
<sequence>MGYRLVEIELSRPLQAIEIALDQSGIGLVARWRDRLVGFAMVDRAPGEPLPLEELRALADRHFATRVLVAKVEDELAASPGPDTELPSLSIAICTKDRAQRLARLLDSLEAVRENSPFGAVEIVVVDNASVDSATRETVGRYAGVRYVFEPKAGLDFARNTALRTATGIFIAFLDDDVVVDRNWLAGLAKACRDNPTAGGFTGLVLPYRLDTEAQIYFERRGGFGRGFHRNEFRSARFDNPLHPIGAGVLGAGCNMAFRRNLLVSLGGFDEALDTGSPLPGGGDLDIFYRVLRSGRTMVYEPELAVYHEHRETIPQLRRQYWSWGLGMMAFLVKSRRSDHELRPQHGAMVRWWFVDQAKALARAIRDLRGRDVNFGMAEIWGGIRGLAGEYDRSRSRVQTIREANQ</sequence>
<organism evidence="2 3">
    <name type="scientific">Aquamicrobium soli</name>
    <dbReference type="NCBI Taxonomy" id="1811518"/>
    <lineage>
        <taxon>Bacteria</taxon>
        <taxon>Pseudomonadati</taxon>
        <taxon>Pseudomonadota</taxon>
        <taxon>Alphaproteobacteria</taxon>
        <taxon>Hyphomicrobiales</taxon>
        <taxon>Phyllobacteriaceae</taxon>
        <taxon>Aquamicrobium</taxon>
    </lineage>
</organism>
<dbReference type="InterPro" id="IPR001173">
    <property type="entry name" value="Glyco_trans_2-like"/>
</dbReference>
<comment type="caution">
    <text evidence="2">The sequence shown here is derived from an EMBL/GenBank/DDBJ whole genome shotgun (WGS) entry which is preliminary data.</text>
</comment>
<evidence type="ECO:0000313" key="3">
    <source>
        <dbReference type="Proteomes" id="UP001595583"/>
    </source>
</evidence>
<dbReference type="PANTHER" id="PTHR43685">
    <property type="entry name" value="GLYCOSYLTRANSFERASE"/>
    <property type="match status" value="1"/>
</dbReference>
<keyword evidence="2" id="KW-0808">Transferase</keyword>
<dbReference type="GO" id="GO:0016757">
    <property type="term" value="F:glycosyltransferase activity"/>
    <property type="evidence" value="ECO:0007669"/>
    <property type="project" value="UniProtKB-KW"/>
</dbReference>
<accession>A0ABV7K710</accession>
<dbReference type="RefSeq" id="WP_378217531.1">
    <property type="nucleotide sequence ID" value="NZ_JBHRTK010000001.1"/>
</dbReference>
<dbReference type="Gene3D" id="3.90.550.10">
    <property type="entry name" value="Spore Coat Polysaccharide Biosynthesis Protein SpsA, Chain A"/>
    <property type="match status" value="1"/>
</dbReference>